<dbReference type="OrthoDB" id="9810174at2"/>
<sequence>MEEPFLAEIRVIPARIAPEGWARCDGRKMRIAEHPALFKLLGNTFGGDGQATFALPNLVGCKPVPIELHSLNLALVNSASRPLGLEKNIQPTSGQQMYGSTCFCIALKGRLPVG</sequence>
<dbReference type="SUPFAM" id="SSF88874">
    <property type="entry name" value="Receptor-binding domain of short tail fibre protein gp12"/>
    <property type="match status" value="1"/>
</dbReference>
<dbReference type="EMBL" id="VCEJ01000004">
    <property type="protein sequence ID" value="TLV00380.1"/>
    <property type="molecule type" value="Genomic_DNA"/>
</dbReference>
<protein>
    <recommendedName>
        <fullName evidence="1">Phage tail collar domain-containing protein</fullName>
    </recommendedName>
</protein>
<proteinExistence type="predicted"/>
<gene>
    <name evidence="2" type="ORF">FEN17_12875</name>
</gene>
<reference evidence="2 3" key="1">
    <citation type="submission" date="2019-05" db="EMBL/GenBank/DDBJ databases">
        <authorList>
            <person name="Qu J.-H."/>
        </authorList>
    </citation>
    <scope>NUCLEOTIDE SEQUENCE [LARGE SCALE GENOMIC DNA]</scope>
    <source>
        <strain evidence="2 3">T17</strain>
    </source>
</reference>
<evidence type="ECO:0000313" key="2">
    <source>
        <dbReference type="EMBL" id="TLV00380.1"/>
    </source>
</evidence>
<dbReference type="AlphaFoldDB" id="A0A5R9KW59"/>
<feature type="domain" description="Phage tail collar" evidence="1">
    <location>
        <begin position="8"/>
        <end position="60"/>
    </location>
</feature>
<dbReference type="InterPro" id="IPR011083">
    <property type="entry name" value="Phage_tail_collar_dom"/>
</dbReference>
<organism evidence="2 3">
    <name type="scientific">Dyadobacter luticola</name>
    <dbReference type="NCBI Taxonomy" id="1979387"/>
    <lineage>
        <taxon>Bacteria</taxon>
        <taxon>Pseudomonadati</taxon>
        <taxon>Bacteroidota</taxon>
        <taxon>Cytophagia</taxon>
        <taxon>Cytophagales</taxon>
        <taxon>Spirosomataceae</taxon>
        <taxon>Dyadobacter</taxon>
    </lineage>
</organism>
<dbReference type="RefSeq" id="WP_138365760.1">
    <property type="nucleotide sequence ID" value="NZ_VCEJ01000004.1"/>
</dbReference>
<dbReference type="InterPro" id="IPR037053">
    <property type="entry name" value="Phage_tail_collar_dom_sf"/>
</dbReference>
<name>A0A5R9KW59_9BACT</name>
<comment type="caution">
    <text evidence="2">The sequence shown here is derived from an EMBL/GenBank/DDBJ whole genome shotgun (WGS) entry which is preliminary data.</text>
</comment>
<evidence type="ECO:0000259" key="1">
    <source>
        <dbReference type="Pfam" id="PF07484"/>
    </source>
</evidence>
<dbReference type="Pfam" id="PF07484">
    <property type="entry name" value="Collar"/>
    <property type="match status" value="1"/>
</dbReference>
<dbReference type="Gene3D" id="3.90.1340.10">
    <property type="entry name" value="Phage tail collar domain"/>
    <property type="match status" value="1"/>
</dbReference>
<evidence type="ECO:0000313" key="3">
    <source>
        <dbReference type="Proteomes" id="UP000306402"/>
    </source>
</evidence>
<keyword evidence="3" id="KW-1185">Reference proteome</keyword>
<accession>A0A5R9KW59</accession>
<dbReference type="Proteomes" id="UP000306402">
    <property type="component" value="Unassembled WGS sequence"/>
</dbReference>